<keyword evidence="2" id="KW-0813">Transport</keyword>
<reference evidence="11" key="1">
    <citation type="submission" date="2018-06" db="EMBL/GenBank/DDBJ databases">
        <authorList>
            <person name="Zhirakovskaya E."/>
        </authorList>
    </citation>
    <scope>NUCLEOTIDE SEQUENCE</scope>
</reference>
<keyword evidence="8" id="KW-0472">Membrane</keyword>
<evidence type="ECO:0000256" key="2">
    <source>
        <dbReference type="ARBA" id="ARBA00022448"/>
    </source>
</evidence>
<comment type="subcellular location">
    <subcellularLocation>
        <location evidence="1">Cell outer membrane</location>
        <topology evidence="1">Multi-pass membrane protein</topology>
    </subcellularLocation>
</comment>
<evidence type="ECO:0000256" key="6">
    <source>
        <dbReference type="ARBA" id="ARBA00023065"/>
    </source>
</evidence>
<sequence>TNSESLSFYGDATYDVTERLHVSAGVRWTDERKSRLGGIGVLAGIGGIFGADGSGPRIGTPGFEFAIQDRTIFDPDINGDGVITAAEKLTTYLDGINSDGVSDDFMALLTEATAGGLNVAAQNASVGDKFVDWRFRLAYDLSDDNMIYALVSTGHKAPGLNDNITPTVAPTYKGEKVTLYEIGTKNEFDLAGRKATLNLSMFYNDYRDQVFQSLISASAAANLLGLPQDQVPGGGGSIAFRFNAAKSSIKGFNLEGSIELPANIRLGGNLLYLDAKFDEGRVIDPRFGAFTTFPNADPNRFLGPFDPVTQPNYFDFLAGPPFNQTLNAFDFDGDGVLEGAGEDLTRDLKGNKLPRTPKWSINVNLSQVIELEKGSFDWLVNFAYRASHFLTAFNGTGVEPLTGEPAPSFYDKVDSYVNIDIGIGYNFDDDGRVRLEGYVSNLTQEIHATSQLSDGFNFNRWYNNPRTYGARLKLKL</sequence>
<keyword evidence="4" id="KW-0812">Transmembrane</keyword>
<dbReference type="SUPFAM" id="SSF56935">
    <property type="entry name" value="Porins"/>
    <property type="match status" value="1"/>
</dbReference>
<dbReference type="InterPro" id="IPR039426">
    <property type="entry name" value="TonB-dep_rcpt-like"/>
</dbReference>
<evidence type="ECO:0000259" key="10">
    <source>
        <dbReference type="Pfam" id="PF00593"/>
    </source>
</evidence>
<keyword evidence="3" id="KW-0410">Iron transport</keyword>
<evidence type="ECO:0000256" key="7">
    <source>
        <dbReference type="ARBA" id="ARBA00023077"/>
    </source>
</evidence>
<dbReference type="PANTHER" id="PTHR32552">
    <property type="entry name" value="FERRICHROME IRON RECEPTOR-RELATED"/>
    <property type="match status" value="1"/>
</dbReference>
<name>A0A3B0QYT9_9ZZZZ</name>
<evidence type="ECO:0000256" key="5">
    <source>
        <dbReference type="ARBA" id="ARBA00023004"/>
    </source>
</evidence>
<evidence type="ECO:0000256" key="9">
    <source>
        <dbReference type="ARBA" id="ARBA00023237"/>
    </source>
</evidence>
<dbReference type="InterPro" id="IPR000531">
    <property type="entry name" value="Beta-barrel_TonB"/>
</dbReference>
<protein>
    <recommendedName>
        <fullName evidence="10">TonB-dependent receptor-like beta-barrel domain-containing protein</fullName>
    </recommendedName>
</protein>
<dbReference type="GO" id="GO:0009279">
    <property type="term" value="C:cell outer membrane"/>
    <property type="evidence" value="ECO:0007669"/>
    <property type="project" value="UniProtKB-SubCell"/>
</dbReference>
<gene>
    <name evidence="11" type="ORF">MNBD_ALPHA02-1193</name>
</gene>
<dbReference type="Gene3D" id="2.40.170.20">
    <property type="entry name" value="TonB-dependent receptor, beta-barrel domain"/>
    <property type="match status" value="3"/>
</dbReference>
<evidence type="ECO:0000256" key="8">
    <source>
        <dbReference type="ARBA" id="ARBA00023136"/>
    </source>
</evidence>
<organism evidence="11">
    <name type="scientific">hydrothermal vent metagenome</name>
    <dbReference type="NCBI Taxonomy" id="652676"/>
    <lineage>
        <taxon>unclassified sequences</taxon>
        <taxon>metagenomes</taxon>
        <taxon>ecological metagenomes</taxon>
    </lineage>
</organism>
<dbReference type="InterPro" id="IPR036942">
    <property type="entry name" value="Beta-barrel_TonB_sf"/>
</dbReference>
<feature type="non-terminal residue" evidence="11">
    <location>
        <position position="1"/>
    </location>
</feature>
<evidence type="ECO:0000256" key="4">
    <source>
        <dbReference type="ARBA" id="ARBA00022692"/>
    </source>
</evidence>
<dbReference type="EMBL" id="UOED01000009">
    <property type="protein sequence ID" value="VAV86554.1"/>
    <property type="molecule type" value="Genomic_DNA"/>
</dbReference>
<evidence type="ECO:0000313" key="11">
    <source>
        <dbReference type="EMBL" id="VAV86554.1"/>
    </source>
</evidence>
<dbReference type="PANTHER" id="PTHR32552:SF81">
    <property type="entry name" value="TONB-DEPENDENT OUTER MEMBRANE RECEPTOR"/>
    <property type="match status" value="1"/>
</dbReference>
<dbReference type="AlphaFoldDB" id="A0A3B0QYT9"/>
<evidence type="ECO:0000256" key="3">
    <source>
        <dbReference type="ARBA" id="ARBA00022496"/>
    </source>
</evidence>
<keyword evidence="7" id="KW-0798">TonB box</keyword>
<dbReference type="GO" id="GO:0006826">
    <property type="term" value="P:iron ion transport"/>
    <property type="evidence" value="ECO:0007669"/>
    <property type="project" value="UniProtKB-KW"/>
</dbReference>
<accession>A0A3B0QYT9</accession>
<proteinExistence type="predicted"/>
<evidence type="ECO:0000256" key="1">
    <source>
        <dbReference type="ARBA" id="ARBA00004571"/>
    </source>
</evidence>
<dbReference type="Pfam" id="PF00593">
    <property type="entry name" value="TonB_dep_Rec_b-barrel"/>
    <property type="match status" value="1"/>
</dbReference>
<keyword evidence="5" id="KW-0408">Iron</keyword>
<keyword evidence="9" id="KW-0998">Cell outer membrane</keyword>
<feature type="domain" description="TonB-dependent receptor-like beta-barrel" evidence="10">
    <location>
        <begin position="2"/>
        <end position="442"/>
    </location>
</feature>
<keyword evidence="6" id="KW-0406">Ion transport</keyword>